<dbReference type="EMBL" id="FODY01000021">
    <property type="protein sequence ID" value="SEP36494.1"/>
    <property type="molecule type" value="Genomic_DNA"/>
</dbReference>
<dbReference type="Pfam" id="PF13174">
    <property type="entry name" value="TPR_6"/>
    <property type="match status" value="1"/>
</dbReference>
<accession>A0A1H8X987</accession>
<dbReference type="Pfam" id="PF14559">
    <property type="entry name" value="TPR_19"/>
    <property type="match status" value="1"/>
</dbReference>
<evidence type="ECO:0000256" key="2">
    <source>
        <dbReference type="ARBA" id="ARBA00022676"/>
    </source>
</evidence>
<evidence type="ECO:0000256" key="3">
    <source>
        <dbReference type="ARBA" id="ARBA00022679"/>
    </source>
</evidence>
<dbReference type="PROSITE" id="PS50005">
    <property type="entry name" value="TPR"/>
    <property type="match status" value="7"/>
</dbReference>
<dbReference type="SUPFAM" id="SSF53756">
    <property type="entry name" value="UDP-Glycosyltransferase/glycogen phosphorylase"/>
    <property type="match status" value="1"/>
</dbReference>
<sequence length="660" mass="73952">MLPETYLKEGITLALAGKQQEARQAFQDLIHLYPDRPEGHYNLGLLAQREKRLDEAEVHLRRALALKPDYAEALYTLGVLLKDSHRPEGAADALSRAAKLNPDSPYTYFQLGLVLHTLKHPDGAKTCFTMALDRKPDFAEAYNNLALVVAAAGELHRAQFYLDQALAVCPNYTEAYNNRGIILSQAQLPEEAVRAFQQALQLEPGNPVTHNNLGLTYQKLRRLPEALSCFQAALGLQPHYVEAHNNLGLILHELNRPVEAVTHLNQALALKPDFVLAATNLVSVLNKLNRHNEAEACLRRALTYHPGKPGLLRRLALILRKQERYAEAEDYYQQAIQNGAPAKTAEAVFGLGTLYLLQGRYLPGWDYYEKRLIAFTYSQPPLPSWQGEDISDRRLLLFFEQGFGDTLHFIRYATLFTGLAATVGVVVQTPLQRLLAHSLDCPVYAEGQVPLEEYDIACSLHSLPYRFGTEEASIPSVIPYLKPPATLVTKWRKRLAALKPDHPRIGIVWAGNPRHDNDHNRSIPFSVFRTLPERHPQVHWISLQVGKRAADLTDSGLAILNVSAELNDFTETAGLISQLDLVITVDSAVAHLAGALGKPVWILLPLDPDWRWQLARQDSPWYPSARLFRQCRTGDWQAVLEQVMTALPDETAASVTRKKP</sequence>
<protein>
    <submittedName>
        <fullName evidence="5">Tfp pilus assembly protein PilF</fullName>
    </submittedName>
</protein>
<dbReference type="Gene3D" id="3.40.50.2000">
    <property type="entry name" value="Glycogen Phosphorylase B"/>
    <property type="match status" value="1"/>
</dbReference>
<feature type="repeat" description="TPR" evidence="4">
    <location>
        <begin position="3"/>
        <end position="36"/>
    </location>
</feature>
<feature type="repeat" description="TPR" evidence="4">
    <location>
        <begin position="207"/>
        <end position="240"/>
    </location>
</feature>
<dbReference type="Pfam" id="PF01075">
    <property type="entry name" value="Glyco_transf_9"/>
    <property type="match status" value="1"/>
</dbReference>
<gene>
    <name evidence="5" type="ORF">SAMN04490178_12146</name>
</gene>
<keyword evidence="6" id="KW-1185">Reference proteome</keyword>
<dbReference type="Pfam" id="PF13432">
    <property type="entry name" value="TPR_16"/>
    <property type="match status" value="1"/>
</dbReference>
<evidence type="ECO:0000313" key="6">
    <source>
        <dbReference type="Proteomes" id="UP000198847"/>
    </source>
</evidence>
<name>A0A1H8X987_9FIRM</name>
<dbReference type="Pfam" id="PF13424">
    <property type="entry name" value="TPR_12"/>
    <property type="match status" value="1"/>
</dbReference>
<dbReference type="Gene3D" id="1.25.40.10">
    <property type="entry name" value="Tetratricopeptide repeat domain"/>
    <property type="match status" value="3"/>
</dbReference>
<dbReference type="Pfam" id="PF13181">
    <property type="entry name" value="TPR_8"/>
    <property type="match status" value="1"/>
</dbReference>
<dbReference type="PANTHER" id="PTHR44835:SF1">
    <property type="entry name" value="PROTEIN O-GLCNAC TRANSFERASE"/>
    <property type="match status" value="1"/>
</dbReference>
<keyword evidence="2" id="KW-0328">Glycosyltransferase</keyword>
<feature type="repeat" description="TPR" evidence="4">
    <location>
        <begin position="37"/>
        <end position="70"/>
    </location>
</feature>
<keyword evidence="3" id="KW-0808">Transferase</keyword>
<feature type="repeat" description="TPR" evidence="4">
    <location>
        <begin position="71"/>
        <end position="104"/>
    </location>
</feature>
<feature type="repeat" description="TPR" evidence="4">
    <location>
        <begin position="241"/>
        <end position="274"/>
    </location>
</feature>
<keyword evidence="4" id="KW-0802">TPR repeat</keyword>
<reference evidence="5 6" key="1">
    <citation type="submission" date="2016-10" db="EMBL/GenBank/DDBJ databases">
        <authorList>
            <person name="de Groot N.N."/>
        </authorList>
    </citation>
    <scope>NUCLEOTIDE SEQUENCE [LARGE SCALE GENOMIC DNA]</scope>
    <source>
        <strain evidence="5 6">DSM 13305</strain>
    </source>
</reference>
<dbReference type="SUPFAM" id="SSF48452">
    <property type="entry name" value="TPR-like"/>
    <property type="match status" value="2"/>
</dbReference>
<evidence type="ECO:0000256" key="1">
    <source>
        <dbReference type="ARBA" id="ARBA00004922"/>
    </source>
</evidence>
<dbReference type="AlphaFoldDB" id="A0A1H8X987"/>
<dbReference type="PANTHER" id="PTHR44835">
    <property type="entry name" value="UDP-N-ACETYLGLUCOSAMINE--PEPTIDE N-ACETYLGLUCOSAMINYLTRANSFERASE SPINDLY-RELATED"/>
    <property type="match status" value="1"/>
</dbReference>
<comment type="pathway">
    <text evidence="1">Protein modification; protein glycosylation.</text>
</comment>
<proteinExistence type="predicted"/>
<organism evidence="5 6">
    <name type="scientific">Propionispora vibrioides</name>
    <dbReference type="NCBI Taxonomy" id="112903"/>
    <lineage>
        <taxon>Bacteria</taxon>
        <taxon>Bacillati</taxon>
        <taxon>Bacillota</taxon>
        <taxon>Negativicutes</taxon>
        <taxon>Selenomonadales</taxon>
        <taxon>Sporomusaceae</taxon>
        <taxon>Propionispora</taxon>
    </lineage>
</organism>
<dbReference type="GO" id="GO:0016757">
    <property type="term" value="F:glycosyltransferase activity"/>
    <property type="evidence" value="ECO:0007669"/>
    <property type="project" value="UniProtKB-KW"/>
</dbReference>
<dbReference type="Proteomes" id="UP000198847">
    <property type="component" value="Unassembled WGS sequence"/>
</dbReference>
<dbReference type="InterPro" id="IPR011990">
    <property type="entry name" value="TPR-like_helical_dom_sf"/>
</dbReference>
<dbReference type="InterPro" id="IPR002201">
    <property type="entry name" value="Glyco_trans_9"/>
</dbReference>
<feature type="repeat" description="TPR" evidence="4">
    <location>
        <begin position="139"/>
        <end position="172"/>
    </location>
</feature>
<dbReference type="STRING" id="112903.SAMN04490178_12146"/>
<dbReference type="SMART" id="SM00028">
    <property type="entry name" value="TPR"/>
    <property type="match status" value="11"/>
</dbReference>
<dbReference type="InterPro" id="IPR019734">
    <property type="entry name" value="TPR_rpt"/>
</dbReference>
<feature type="repeat" description="TPR" evidence="4">
    <location>
        <begin position="173"/>
        <end position="206"/>
    </location>
</feature>
<evidence type="ECO:0000256" key="4">
    <source>
        <dbReference type="PROSITE-ProRule" id="PRU00339"/>
    </source>
</evidence>
<evidence type="ECO:0000313" key="5">
    <source>
        <dbReference type="EMBL" id="SEP36494.1"/>
    </source>
</evidence>
<dbReference type="Pfam" id="PF00515">
    <property type="entry name" value="TPR_1"/>
    <property type="match status" value="1"/>
</dbReference>
<dbReference type="InterPro" id="IPR051939">
    <property type="entry name" value="Glycosyltr_41/O-GlcNAc_trsf"/>
</dbReference>